<comment type="caution">
    <text evidence="2">The sequence shown here is derived from an EMBL/GenBank/DDBJ whole genome shotgun (WGS) entry which is preliminary data.</text>
</comment>
<dbReference type="AlphaFoldDB" id="A0A1C0U339"/>
<dbReference type="InterPro" id="IPR029063">
    <property type="entry name" value="SAM-dependent_MTases_sf"/>
</dbReference>
<dbReference type="SUPFAM" id="SSF53335">
    <property type="entry name" value="S-adenosyl-L-methionine-dependent methyltransferases"/>
    <property type="match status" value="1"/>
</dbReference>
<protein>
    <submittedName>
        <fullName evidence="2">Demethylrebeccamycin-D-glucose O-methyltransferase</fullName>
        <ecNumber evidence="2">2.1.1.164</ecNumber>
    </submittedName>
</protein>
<dbReference type="Pfam" id="PF13649">
    <property type="entry name" value="Methyltransf_25"/>
    <property type="match status" value="1"/>
</dbReference>
<keyword evidence="2" id="KW-0808">Transferase</keyword>
<gene>
    <name evidence="2" type="primary">rebM</name>
    <name evidence="2" type="ORF">Ppb6_02424</name>
</gene>
<organism evidence="2 3">
    <name type="scientific">Photorhabdus australis subsp. thailandensis</name>
    <dbReference type="NCBI Taxonomy" id="2805096"/>
    <lineage>
        <taxon>Bacteria</taxon>
        <taxon>Pseudomonadati</taxon>
        <taxon>Pseudomonadota</taxon>
        <taxon>Gammaproteobacteria</taxon>
        <taxon>Enterobacterales</taxon>
        <taxon>Morganellaceae</taxon>
        <taxon>Photorhabdus</taxon>
    </lineage>
</organism>
<dbReference type="EMBL" id="LOMY01000087">
    <property type="protein sequence ID" value="OCQ52350.1"/>
    <property type="molecule type" value="Genomic_DNA"/>
</dbReference>
<dbReference type="InterPro" id="IPR050723">
    <property type="entry name" value="CFA/CMAS"/>
</dbReference>
<evidence type="ECO:0000259" key="1">
    <source>
        <dbReference type="Pfam" id="PF13649"/>
    </source>
</evidence>
<dbReference type="InterPro" id="IPR041698">
    <property type="entry name" value="Methyltransf_25"/>
</dbReference>
<dbReference type="GO" id="GO:0032259">
    <property type="term" value="P:methylation"/>
    <property type="evidence" value="ECO:0007669"/>
    <property type="project" value="UniProtKB-KW"/>
</dbReference>
<evidence type="ECO:0000313" key="3">
    <source>
        <dbReference type="Proteomes" id="UP000093476"/>
    </source>
</evidence>
<name>A0A1C0U339_9GAMM</name>
<evidence type="ECO:0000313" key="2">
    <source>
        <dbReference type="EMBL" id="OCQ52350.1"/>
    </source>
</evidence>
<dbReference type="STRING" id="286156.Ppb6_02424"/>
<dbReference type="Proteomes" id="UP000093476">
    <property type="component" value="Unassembled WGS sequence"/>
</dbReference>
<dbReference type="PANTHER" id="PTHR43667">
    <property type="entry name" value="CYCLOPROPANE-FATTY-ACYL-PHOSPHOLIPID SYNTHASE"/>
    <property type="match status" value="1"/>
</dbReference>
<dbReference type="Gene3D" id="3.40.50.150">
    <property type="entry name" value="Vaccinia Virus protein VP39"/>
    <property type="match status" value="1"/>
</dbReference>
<accession>A0A1C0U339</accession>
<dbReference type="PANTHER" id="PTHR43667:SF2">
    <property type="entry name" value="FATTY ACID C-METHYL TRANSFERASE"/>
    <property type="match status" value="1"/>
</dbReference>
<dbReference type="EC" id="2.1.1.164" evidence="2"/>
<reference evidence="2 3" key="1">
    <citation type="submission" date="2015-12" db="EMBL/GenBank/DDBJ databases">
        <title>Genome comparisons provide insights into the role of secondary metabolites in the pathogenic phase of the Photorhabdus life cycle.</title>
        <authorList>
            <person name="Tobias N.J."/>
            <person name="Mishra B."/>
            <person name="Gupta D.K."/>
            <person name="Thines M."/>
            <person name="Stinear T.P."/>
            <person name="Bode H.B."/>
        </authorList>
    </citation>
    <scope>NUCLEOTIDE SEQUENCE [LARGE SCALE GENOMIC DNA]</scope>
    <source>
        <strain evidence="2 3">PB68.1</strain>
    </source>
</reference>
<proteinExistence type="predicted"/>
<sequence length="314" mass="36094">MSSFNNALYTDVELALPYHIIRGKIADDYENKVIETYCEDPERWRKVIGDRLLFQFGVYDDPASRLPVSLDESGIRYFDRQLLLAGLETKIDRPEIRRILDIGCGWGYILKYLAERFPECTRLDGVNISEQQLQYCAKFYTEHGLSERISLYLCNAQDIEHLPDPQEPYDLVIIRGVISHFPNSLYEEAMCALFKRMSSGGRVIISDCLYNMTLNNYQSNVPDIIDRLACGNRKTPAYFRQVLEESGFIVKDMRVLPSNIDCVHWLLDIKANIERNFPEGASGVFEELSILTENLSVAQVKNYVSTYSVIAQKP</sequence>
<keyword evidence="2" id="KW-0489">Methyltransferase</keyword>
<dbReference type="GO" id="GO:0102082">
    <property type="term" value="F:demethylrebeccamycin--D-glucose O-methyltransferase activity"/>
    <property type="evidence" value="ECO:0007669"/>
    <property type="project" value="UniProtKB-EC"/>
</dbReference>
<dbReference type="CDD" id="cd02440">
    <property type="entry name" value="AdoMet_MTases"/>
    <property type="match status" value="1"/>
</dbReference>
<keyword evidence="3" id="KW-1185">Reference proteome</keyword>
<feature type="domain" description="Methyltransferase" evidence="1">
    <location>
        <begin position="99"/>
        <end position="201"/>
    </location>
</feature>
<dbReference type="PATRIC" id="fig|286156.4.peg.2739"/>
<dbReference type="RefSeq" id="WP_065823421.1">
    <property type="nucleotide sequence ID" value="NZ_CAWMQZ010000087.1"/>
</dbReference>